<dbReference type="InterPro" id="IPR011050">
    <property type="entry name" value="Pectin_lyase_fold/virulence"/>
</dbReference>
<reference evidence="1 2" key="2">
    <citation type="submission" date="2019-09" db="EMBL/GenBank/DDBJ databases">
        <authorList>
            <person name="Jin C."/>
        </authorList>
    </citation>
    <scope>NUCLEOTIDE SEQUENCE [LARGE SCALE GENOMIC DNA]</scope>
    <source>
        <strain evidence="1 2">BN140078</strain>
    </source>
</reference>
<dbReference type="AlphaFoldDB" id="A0A5B2W655"/>
<comment type="caution">
    <text evidence="1">The sequence shown here is derived from an EMBL/GenBank/DDBJ whole genome shotgun (WGS) entry which is preliminary data.</text>
</comment>
<dbReference type="Proteomes" id="UP000324611">
    <property type="component" value="Unassembled WGS sequence"/>
</dbReference>
<proteinExistence type="predicted"/>
<dbReference type="PROSITE" id="PS51257">
    <property type="entry name" value="PROKAR_LIPOPROTEIN"/>
    <property type="match status" value="1"/>
</dbReference>
<dbReference type="RefSeq" id="WP_149837089.1">
    <property type="nucleotide sequence ID" value="NZ_VUOC01000001.1"/>
</dbReference>
<dbReference type="Gene3D" id="2.160.20.10">
    <property type="entry name" value="Single-stranded right-handed beta-helix, Pectin lyase-like"/>
    <property type="match status" value="1"/>
</dbReference>
<dbReference type="InterPro" id="IPR006626">
    <property type="entry name" value="PbH1"/>
</dbReference>
<dbReference type="SMART" id="SM00710">
    <property type="entry name" value="PbH1"/>
    <property type="match status" value="6"/>
</dbReference>
<accession>A0A5B2W655</accession>
<sequence>MKSSNAQYQFKHSYMLMLTTLAILVLSCKGEIIPNINNEPPAASKTYTLTPDSNGHLNVDNSKKFYKPGDVLLLQGNFTAVYFTNLSGSASAPITIKNPTGHITTIGNPGWNGGSWAEALSFTNCHYLKIGSDENKGKFLINGSTQRGNPAYFDLILRNRTDNIEIRHITITGGGTGIWAKTDPVKADQATWYPNTMMENLSIHHVEISGTHNEAMYIGHTATYWDLTANLSFYDDPSKFVAGHEYVQPIKWRNVKIYNNYVHDIGADGIQTSAIDGLEVYNNEVTNWAKQHNPSHNGGILIGGRTTNTNTHDNYVHDGWGELLQFYGSGENGAKHIINNNLFRDNQEGNDGLSLRGTDNAVIQITNNTVAKTGGNCIRVSGYRGMTAPQVANNNALLQPRNNGTPMYPNAYIYTEGGAVVIEGNGNESNTKLTTVSAAEVDTNNFYQPQSGSPLGSCGFRKNGW</sequence>
<name>A0A5B2W655_9BACT</name>
<reference evidence="1 2" key="1">
    <citation type="submission" date="2019-09" db="EMBL/GenBank/DDBJ databases">
        <title>Chitinophaga ginsengihumi sp. nov., isolated from soil of ginseng rhizosphere.</title>
        <authorList>
            <person name="Lee J."/>
        </authorList>
    </citation>
    <scope>NUCLEOTIDE SEQUENCE [LARGE SCALE GENOMIC DNA]</scope>
    <source>
        <strain evidence="1 2">BN140078</strain>
    </source>
</reference>
<dbReference type="SUPFAM" id="SSF51126">
    <property type="entry name" value="Pectin lyase-like"/>
    <property type="match status" value="1"/>
</dbReference>
<gene>
    <name evidence="1" type="ORF">F0L74_07025</name>
</gene>
<evidence type="ECO:0000313" key="2">
    <source>
        <dbReference type="Proteomes" id="UP000324611"/>
    </source>
</evidence>
<evidence type="ECO:0000313" key="1">
    <source>
        <dbReference type="EMBL" id="KAA2245699.1"/>
    </source>
</evidence>
<dbReference type="EMBL" id="VUOC01000001">
    <property type="protein sequence ID" value="KAA2245699.1"/>
    <property type="molecule type" value="Genomic_DNA"/>
</dbReference>
<organism evidence="1 2">
    <name type="scientific">Chitinophaga agrisoli</name>
    <dbReference type="NCBI Taxonomy" id="2607653"/>
    <lineage>
        <taxon>Bacteria</taxon>
        <taxon>Pseudomonadati</taxon>
        <taxon>Bacteroidota</taxon>
        <taxon>Chitinophagia</taxon>
        <taxon>Chitinophagales</taxon>
        <taxon>Chitinophagaceae</taxon>
        <taxon>Chitinophaga</taxon>
    </lineage>
</organism>
<protein>
    <submittedName>
        <fullName evidence="1">Right-handed parallel beta-helix repeat-containing protein</fullName>
    </submittedName>
</protein>
<dbReference type="InterPro" id="IPR012334">
    <property type="entry name" value="Pectin_lyas_fold"/>
</dbReference>
<keyword evidence="2" id="KW-1185">Reference proteome</keyword>